<evidence type="ECO:0000313" key="2">
    <source>
        <dbReference type="Proteomes" id="UP000005947"/>
    </source>
</evidence>
<name>F1T4F3_9ACTN</name>
<dbReference type="Proteomes" id="UP000005947">
    <property type="component" value="Unassembled WGS sequence"/>
</dbReference>
<keyword evidence="2" id="KW-1185">Reference proteome</keyword>
<proteinExistence type="predicted"/>
<protein>
    <submittedName>
        <fullName evidence="1">Uncharacterized protein</fullName>
    </submittedName>
</protein>
<accession>F1T4F3</accession>
<sequence>MFIKSVVCTGKQPIYRNNSKNRIFYLDKKFVKFTTYQQLKPSKLEKNY</sequence>
<organism evidence="1 2">
    <name type="scientific">Fannyhessea vaginae DSM 15829</name>
    <dbReference type="NCBI Taxonomy" id="525256"/>
    <lineage>
        <taxon>Bacteria</taxon>
        <taxon>Bacillati</taxon>
        <taxon>Actinomycetota</taxon>
        <taxon>Coriobacteriia</taxon>
        <taxon>Coriobacteriales</taxon>
        <taxon>Atopobiaceae</taxon>
        <taxon>Fannyhessea</taxon>
    </lineage>
</organism>
<comment type="caution">
    <text evidence="1">The sequence shown here is derived from an EMBL/GenBank/DDBJ whole genome shotgun (WGS) entry which is preliminary data.</text>
</comment>
<dbReference type="AlphaFoldDB" id="F1T4F3"/>
<evidence type="ECO:0000313" key="1">
    <source>
        <dbReference type="EMBL" id="EGF23597.1"/>
    </source>
</evidence>
<dbReference type="EMBL" id="ACGK02000001">
    <property type="protein sequence ID" value="EGF23597.1"/>
    <property type="molecule type" value="Genomic_DNA"/>
</dbReference>
<reference evidence="1 2" key="1">
    <citation type="submission" date="2011-02" db="EMBL/GenBank/DDBJ databases">
        <authorList>
            <person name="Muzny D."/>
            <person name="Qin X."/>
            <person name="Buhay C."/>
            <person name="Dugan-Rocha S."/>
            <person name="Ding Y."/>
            <person name="Chen G."/>
            <person name="Hawes A."/>
            <person name="Holder M."/>
            <person name="Jhangiani S."/>
            <person name="Johnson A."/>
            <person name="Khan Z."/>
            <person name="Li Z."/>
            <person name="Liu W."/>
            <person name="Liu X."/>
            <person name="Perez L."/>
            <person name="Shen H."/>
            <person name="Wang Q."/>
            <person name="Watt J."/>
            <person name="Xi L."/>
            <person name="Xin Y."/>
            <person name="Zhou J."/>
            <person name="Deng J."/>
            <person name="Jiang H."/>
            <person name="Liu Y."/>
            <person name="Qu J."/>
            <person name="Song X.-Z."/>
            <person name="Zhang L."/>
            <person name="Villasana D."/>
            <person name="Johnson A."/>
            <person name="Liu J."/>
            <person name="Liyanage D."/>
            <person name="Lorensuhewa L."/>
            <person name="Robinson T."/>
            <person name="Song A."/>
            <person name="Song B.-B."/>
            <person name="Dinh H."/>
            <person name="Thornton R."/>
            <person name="Coyle M."/>
            <person name="Francisco L."/>
            <person name="Jackson L."/>
            <person name="Javaid M."/>
            <person name="Korchina V."/>
            <person name="Kovar C."/>
            <person name="Mata R."/>
            <person name="Mathew T."/>
            <person name="Ngo R."/>
            <person name="Nguyen L."/>
            <person name="Nguyen N."/>
            <person name="Okwuonu G."/>
            <person name="Ongeri F."/>
            <person name="Pham C."/>
            <person name="Simmons D."/>
            <person name="Wilczek-Boney K."/>
            <person name="Hale W."/>
            <person name="Jakkamsetti A."/>
            <person name="Pham P."/>
            <person name="Ruth R."/>
            <person name="San Lucas F."/>
            <person name="Warren J."/>
            <person name="Zhang J."/>
            <person name="Zhao Z."/>
            <person name="Zhou C."/>
            <person name="Zhu D."/>
            <person name="Lee S."/>
            <person name="Bess C."/>
            <person name="Blankenburg K."/>
            <person name="Forbes L."/>
            <person name="Fu Q."/>
            <person name="Gubbala S."/>
            <person name="Hirani K."/>
            <person name="Jayaseelan J.C."/>
            <person name="Lara F."/>
            <person name="Munidasa M."/>
            <person name="Palculict T."/>
            <person name="Patil S."/>
            <person name="Pu L.-L."/>
            <person name="Saada N."/>
            <person name="Tang L."/>
            <person name="Weissenberger G."/>
            <person name="Zhu Y."/>
            <person name="Hemphill L."/>
            <person name="Shang Y."/>
            <person name="Youmans B."/>
            <person name="Ayvaz T."/>
            <person name="Ross M."/>
            <person name="Santibanez J."/>
            <person name="Aqrawi P."/>
            <person name="Gross S."/>
            <person name="Joshi V."/>
            <person name="Fowler G."/>
            <person name="Nazareth L."/>
            <person name="Reid J."/>
            <person name="Worley K."/>
            <person name="Petrosino J."/>
            <person name="Highlander S."/>
            <person name="Gibbs R."/>
        </authorList>
    </citation>
    <scope>NUCLEOTIDE SEQUENCE [LARGE SCALE GENOMIC DNA]</scope>
    <source>
        <strain evidence="1 2">DSM 15829</strain>
    </source>
</reference>
<gene>
    <name evidence="1" type="ORF">HMPREF0091_10544</name>
</gene>